<dbReference type="Proteomes" id="UP000249229">
    <property type="component" value="Unassembled WGS sequence"/>
</dbReference>
<keyword evidence="1" id="KW-0812">Transmembrane</keyword>
<comment type="caution">
    <text evidence="3">The sequence shown here is derived from an EMBL/GenBank/DDBJ whole genome shotgun (WGS) entry which is preliminary data.</text>
</comment>
<evidence type="ECO:0000313" key="4">
    <source>
        <dbReference type="Proteomes" id="UP000249229"/>
    </source>
</evidence>
<protein>
    <submittedName>
        <fullName evidence="3">Uncharacterized protein</fullName>
    </submittedName>
</protein>
<accession>A0A2W5PAV5</accession>
<feature type="chain" id="PRO_5016035497" evidence="2">
    <location>
        <begin position="21"/>
        <end position="79"/>
    </location>
</feature>
<sequence length="79" mass="7507">MRSILAATAALSLVASPALAATANPAASLSVAKSRAATPTAKNSELAGAGIFAAVIAAGIAAIGVIAIVNDSEDDSDSN</sequence>
<gene>
    <name evidence="3" type="ORF">DI544_00435</name>
</gene>
<evidence type="ECO:0000313" key="3">
    <source>
        <dbReference type="EMBL" id="PZQ62716.1"/>
    </source>
</evidence>
<reference evidence="3 4" key="1">
    <citation type="submission" date="2017-08" db="EMBL/GenBank/DDBJ databases">
        <title>Infants hospitalized years apart are colonized by the same room-sourced microbial strains.</title>
        <authorList>
            <person name="Brooks B."/>
            <person name="Olm M.R."/>
            <person name="Firek B.A."/>
            <person name="Baker R."/>
            <person name="Thomas B.C."/>
            <person name="Morowitz M.J."/>
            <person name="Banfield J.F."/>
        </authorList>
    </citation>
    <scope>NUCLEOTIDE SEQUENCE [LARGE SCALE GENOMIC DNA]</scope>
    <source>
        <strain evidence="3">S2_005_001_R1_22</strain>
    </source>
</reference>
<keyword evidence="1" id="KW-1133">Transmembrane helix</keyword>
<dbReference type="AlphaFoldDB" id="A0A2W5PAV5"/>
<organism evidence="3 4">
    <name type="scientific">Sphingomonas taxi</name>
    <dbReference type="NCBI Taxonomy" id="1549858"/>
    <lineage>
        <taxon>Bacteria</taxon>
        <taxon>Pseudomonadati</taxon>
        <taxon>Pseudomonadota</taxon>
        <taxon>Alphaproteobacteria</taxon>
        <taxon>Sphingomonadales</taxon>
        <taxon>Sphingomonadaceae</taxon>
        <taxon>Sphingomonas</taxon>
    </lineage>
</organism>
<proteinExistence type="predicted"/>
<name>A0A2W5PAV5_9SPHN</name>
<dbReference type="EMBL" id="QFQI01000001">
    <property type="protein sequence ID" value="PZQ62716.1"/>
    <property type="molecule type" value="Genomic_DNA"/>
</dbReference>
<keyword evidence="2" id="KW-0732">Signal</keyword>
<feature type="signal peptide" evidence="2">
    <location>
        <begin position="1"/>
        <end position="20"/>
    </location>
</feature>
<evidence type="ECO:0000256" key="2">
    <source>
        <dbReference type="SAM" id="SignalP"/>
    </source>
</evidence>
<feature type="transmembrane region" description="Helical" evidence="1">
    <location>
        <begin position="46"/>
        <end position="69"/>
    </location>
</feature>
<evidence type="ECO:0000256" key="1">
    <source>
        <dbReference type="SAM" id="Phobius"/>
    </source>
</evidence>
<keyword evidence="1" id="KW-0472">Membrane</keyword>